<dbReference type="Proteomes" id="UP001516400">
    <property type="component" value="Unassembled WGS sequence"/>
</dbReference>
<dbReference type="InterPro" id="IPR001611">
    <property type="entry name" value="Leu-rich_rpt"/>
</dbReference>
<dbReference type="InterPro" id="IPR052201">
    <property type="entry name" value="LRR-containing_regulator"/>
</dbReference>
<dbReference type="PANTHER" id="PTHR24111:SF0">
    <property type="entry name" value="LEUCINE-RICH REPEAT-CONTAINING PROTEIN"/>
    <property type="match status" value="1"/>
</dbReference>
<keyword evidence="3" id="KW-1185">Reference proteome</keyword>
<proteinExistence type="predicted"/>
<evidence type="ECO:0000313" key="3">
    <source>
        <dbReference type="Proteomes" id="UP001516400"/>
    </source>
</evidence>
<organism evidence="2 3">
    <name type="scientific">Cryptolaemus montrouzieri</name>
    <dbReference type="NCBI Taxonomy" id="559131"/>
    <lineage>
        <taxon>Eukaryota</taxon>
        <taxon>Metazoa</taxon>
        <taxon>Ecdysozoa</taxon>
        <taxon>Arthropoda</taxon>
        <taxon>Hexapoda</taxon>
        <taxon>Insecta</taxon>
        <taxon>Pterygota</taxon>
        <taxon>Neoptera</taxon>
        <taxon>Endopterygota</taxon>
        <taxon>Coleoptera</taxon>
        <taxon>Polyphaga</taxon>
        <taxon>Cucujiformia</taxon>
        <taxon>Coccinelloidea</taxon>
        <taxon>Coccinellidae</taxon>
        <taxon>Scymninae</taxon>
        <taxon>Scymnini</taxon>
        <taxon>Cryptolaemus</taxon>
    </lineage>
</organism>
<dbReference type="Pfam" id="PF13516">
    <property type="entry name" value="LRR_6"/>
    <property type="match status" value="2"/>
</dbReference>
<dbReference type="InterPro" id="IPR032675">
    <property type="entry name" value="LRR_dom_sf"/>
</dbReference>
<reference evidence="2 3" key="1">
    <citation type="journal article" date="2021" name="BMC Biol.">
        <title>Horizontally acquired antibacterial genes associated with adaptive radiation of ladybird beetles.</title>
        <authorList>
            <person name="Li H.S."/>
            <person name="Tang X.F."/>
            <person name="Huang Y.H."/>
            <person name="Xu Z.Y."/>
            <person name="Chen M.L."/>
            <person name="Du X.Y."/>
            <person name="Qiu B.Y."/>
            <person name="Chen P.T."/>
            <person name="Zhang W."/>
            <person name="Slipinski A."/>
            <person name="Escalona H.E."/>
            <person name="Waterhouse R.M."/>
            <person name="Zwick A."/>
            <person name="Pang H."/>
        </authorList>
    </citation>
    <scope>NUCLEOTIDE SEQUENCE [LARGE SCALE GENOMIC DNA]</scope>
    <source>
        <strain evidence="2">SYSU2018</strain>
    </source>
</reference>
<name>A0ABD2P3T1_9CUCU</name>
<dbReference type="Gene3D" id="3.80.10.10">
    <property type="entry name" value="Ribonuclease Inhibitor"/>
    <property type="match status" value="1"/>
</dbReference>
<dbReference type="EMBL" id="JABFTP020000185">
    <property type="protein sequence ID" value="KAL3285625.1"/>
    <property type="molecule type" value="Genomic_DNA"/>
</dbReference>
<keyword evidence="1" id="KW-0677">Repeat</keyword>
<accession>A0ABD2P3T1</accession>
<sequence length="176" mass="20343">MLLGMINNKSLKVLNIAANKIGCLGLRMIAKWLETEPALLGLHVGNNQIGDTGARVFSFGMCYSKLKFLNISYDRIEDDGMACILDTLKKPYNMGLFFFYGNPIVSKSLKMVERMILSGVLKQNYIDTKVNEQYYSVMTYGYTVPLKIKQSKVESQDPKRRPFYHLPYYERYQPFY</sequence>
<dbReference type="SUPFAM" id="SSF52047">
    <property type="entry name" value="RNI-like"/>
    <property type="match status" value="1"/>
</dbReference>
<dbReference type="PANTHER" id="PTHR24111">
    <property type="entry name" value="LEUCINE-RICH REPEAT-CONTAINING PROTEIN 34"/>
    <property type="match status" value="1"/>
</dbReference>
<evidence type="ECO:0000313" key="2">
    <source>
        <dbReference type="EMBL" id="KAL3285625.1"/>
    </source>
</evidence>
<dbReference type="SMART" id="SM00368">
    <property type="entry name" value="LRR_RI"/>
    <property type="match status" value="2"/>
</dbReference>
<comment type="caution">
    <text evidence="2">The sequence shown here is derived from an EMBL/GenBank/DDBJ whole genome shotgun (WGS) entry which is preliminary data.</text>
</comment>
<protein>
    <submittedName>
        <fullName evidence="2">Uncharacterized protein</fullName>
    </submittedName>
</protein>
<gene>
    <name evidence="2" type="ORF">HHI36_000157</name>
</gene>
<dbReference type="AlphaFoldDB" id="A0ABD2P3T1"/>
<evidence type="ECO:0000256" key="1">
    <source>
        <dbReference type="ARBA" id="ARBA00022737"/>
    </source>
</evidence>